<keyword evidence="2 7" id="KW-0378">Hydrolase</keyword>
<dbReference type="PROSITE" id="PS00039">
    <property type="entry name" value="DEAD_ATP_HELICASE"/>
    <property type="match status" value="1"/>
</dbReference>
<evidence type="ECO:0000259" key="10">
    <source>
        <dbReference type="PROSITE" id="PS51192"/>
    </source>
</evidence>
<comment type="domain">
    <text evidence="8">The Q motif is unique to and characteristic of the DEAD box family of RNA helicases and controls ATP binding and hydrolysis.</text>
</comment>
<dbReference type="InterPro" id="IPR014014">
    <property type="entry name" value="RNA_helicase_DEAD_Q_motif"/>
</dbReference>
<dbReference type="Proteomes" id="UP000014978">
    <property type="component" value="Unassembled WGS sequence"/>
</dbReference>
<keyword evidence="1 7" id="KW-0547">Nucleotide-binding</keyword>
<dbReference type="GO" id="GO:0016787">
    <property type="term" value="F:hydrolase activity"/>
    <property type="evidence" value="ECO:0007669"/>
    <property type="project" value="UniProtKB-KW"/>
</dbReference>
<evidence type="ECO:0000256" key="4">
    <source>
        <dbReference type="ARBA" id="ARBA00022840"/>
    </source>
</evidence>
<dbReference type="PANTHER" id="PTHR24031">
    <property type="entry name" value="RNA HELICASE"/>
    <property type="match status" value="1"/>
</dbReference>
<dbReference type="PROSITE" id="PS51195">
    <property type="entry name" value="Q_MOTIF"/>
    <property type="match status" value="1"/>
</dbReference>
<comment type="similarity">
    <text evidence="7">Belongs to the DEAD box helicase family.</text>
</comment>
<sequence>MPMKFNDLNLRKKLQNRLSFLNFETLTEIQKSTYHHILNKKNVIGISKTGSGKTLAYLIPLLQIRGNRTIIIVPTRELAVQVHDIANILSPDNCELIIGGINENISIDENKDIFVCTVGRLLAVLESTNIDNIDTIVLDEADKLSERGFKDDIENILEYFPQKQMVLFSATEGKILKNLTLFGLDDAKYKLINEYNMNGNNVLKQYYYVLSLDKKINYLYSILQHYSKDEKPGNILVFFSTCKEVKFYFLLFKKLKFNVHMLNGNMKQNLRMDSCKNFNNIDKPSILFSTDLGARGLDFSDVKLVLQFDMPESIETYVHRVGRTARNGKDGTGIIFLLKGEERIIEDWKDGKWKGKIDKKDMELINILPGEKFEVKKVERRVRSIMLLDDIKYFAERYLVTYKKFLTLQTKKYKTDVENEIHRLKEYLGIINMSDIEEVEISLDEENDKKNIKNEGDRTNKKKCKNNENKKIKIDKNKGETEVKENEREERRLNKKNNKI</sequence>
<dbReference type="Gene3D" id="3.40.50.300">
    <property type="entry name" value="P-loop containing nucleotide triphosphate hydrolases"/>
    <property type="match status" value="2"/>
</dbReference>
<evidence type="ECO:0000259" key="11">
    <source>
        <dbReference type="PROSITE" id="PS51194"/>
    </source>
</evidence>
<keyword evidence="5 8" id="KW-0694">RNA-binding</keyword>
<dbReference type="InterPro" id="IPR011545">
    <property type="entry name" value="DEAD/DEAH_box_helicase_dom"/>
</dbReference>
<evidence type="ECO:0000256" key="2">
    <source>
        <dbReference type="ARBA" id="ARBA00022801"/>
    </source>
</evidence>
<evidence type="ECO:0000256" key="3">
    <source>
        <dbReference type="ARBA" id="ARBA00022806"/>
    </source>
</evidence>
<feature type="domain" description="DEAD-box RNA helicase Q" evidence="12">
    <location>
        <begin position="3"/>
        <end position="31"/>
    </location>
</feature>
<keyword evidence="3 7" id="KW-0347">Helicase</keyword>
<dbReference type="Pfam" id="PF00270">
    <property type="entry name" value="DEAD"/>
    <property type="match status" value="1"/>
</dbReference>
<dbReference type="HOGENOM" id="CLU_003041_1_3_1"/>
<dbReference type="AlphaFoldDB" id="S7XK02"/>
<dbReference type="EC" id="3.6.4.13" evidence="8"/>
<dbReference type="VEuPathDB" id="MicrosporidiaDB:SLOPH_155"/>
<feature type="domain" description="Helicase C-terminal" evidence="11">
    <location>
        <begin position="221"/>
        <end position="379"/>
    </location>
</feature>
<reference evidence="14" key="1">
    <citation type="journal article" date="2013" name="PLoS Genet.">
        <title>The genome of Spraguea lophii and the basis of host-microsporidian interactions.</title>
        <authorList>
            <person name="Campbell S.E."/>
            <person name="Williams T.A."/>
            <person name="Yousuf A."/>
            <person name="Soanes D.M."/>
            <person name="Paszkiewicz K.H."/>
            <person name="Williams B.A.P."/>
        </authorList>
    </citation>
    <scope>NUCLEOTIDE SEQUENCE [LARGE SCALE GENOMIC DNA]</scope>
    <source>
        <strain evidence="14">42_110</strain>
    </source>
</reference>
<evidence type="ECO:0000256" key="7">
    <source>
        <dbReference type="RuleBase" id="RU000492"/>
    </source>
</evidence>
<name>S7XK02_SPRLO</name>
<protein>
    <recommendedName>
        <fullName evidence="8">ATP-dependent RNA helicase</fullName>
        <ecNumber evidence="8">3.6.4.13</ecNumber>
    </recommendedName>
</protein>
<organism evidence="13 14">
    <name type="scientific">Spraguea lophii (strain 42_110)</name>
    <name type="common">Microsporidian parasite</name>
    <dbReference type="NCBI Taxonomy" id="1358809"/>
    <lineage>
        <taxon>Eukaryota</taxon>
        <taxon>Fungi</taxon>
        <taxon>Fungi incertae sedis</taxon>
        <taxon>Microsporidia</taxon>
        <taxon>Spragueidae</taxon>
        <taxon>Spraguea</taxon>
    </lineage>
</organism>
<comment type="function">
    <text evidence="8">RNA helicase.</text>
</comment>
<evidence type="ECO:0000313" key="14">
    <source>
        <dbReference type="Proteomes" id="UP000014978"/>
    </source>
</evidence>
<evidence type="ECO:0000256" key="8">
    <source>
        <dbReference type="RuleBase" id="RU365068"/>
    </source>
</evidence>
<feature type="region of interest" description="Disordered" evidence="9">
    <location>
        <begin position="450"/>
        <end position="500"/>
    </location>
</feature>
<evidence type="ECO:0000256" key="9">
    <source>
        <dbReference type="SAM" id="MobiDB-lite"/>
    </source>
</evidence>
<dbReference type="InterPro" id="IPR000629">
    <property type="entry name" value="RNA-helicase_DEAD-box_CS"/>
</dbReference>
<dbReference type="CDD" id="cd00268">
    <property type="entry name" value="DEADc"/>
    <property type="match status" value="1"/>
</dbReference>
<dbReference type="PROSITE" id="PS51194">
    <property type="entry name" value="HELICASE_CTER"/>
    <property type="match status" value="1"/>
</dbReference>
<feature type="short sequence motif" description="Q motif" evidence="6">
    <location>
        <begin position="3"/>
        <end position="31"/>
    </location>
</feature>
<proteinExistence type="inferred from homology"/>
<dbReference type="InParanoid" id="S7XK02"/>
<evidence type="ECO:0000256" key="5">
    <source>
        <dbReference type="ARBA" id="ARBA00022884"/>
    </source>
</evidence>
<comment type="catalytic activity">
    <reaction evidence="8">
        <text>ATP + H2O = ADP + phosphate + H(+)</text>
        <dbReference type="Rhea" id="RHEA:13065"/>
        <dbReference type="ChEBI" id="CHEBI:15377"/>
        <dbReference type="ChEBI" id="CHEBI:15378"/>
        <dbReference type="ChEBI" id="CHEBI:30616"/>
        <dbReference type="ChEBI" id="CHEBI:43474"/>
        <dbReference type="ChEBI" id="CHEBI:456216"/>
        <dbReference type="EC" id="3.6.4.13"/>
    </reaction>
</comment>
<dbReference type="PROSITE" id="PS51192">
    <property type="entry name" value="HELICASE_ATP_BIND_1"/>
    <property type="match status" value="1"/>
</dbReference>
<dbReference type="InterPro" id="IPR001650">
    <property type="entry name" value="Helicase_C-like"/>
</dbReference>
<feature type="domain" description="Helicase ATP-binding" evidence="10">
    <location>
        <begin position="34"/>
        <end position="190"/>
    </location>
</feature>
<comment type="caution">
    <text evidence="13">The sequence shown here is derived from an EMBL/GenBank/DDBJ whole genome shotgun (WGS) entry which is preliminary data.</text>
</comment>
<dbReference type="SMART" id="SM00487">
    <property type="entry name" value="DEXDc"/>
    <property type="match status" value="1"/>
</dbReference>
<dbReference type="EMBL" id="ATCN01000276">
    <property type="protein sequence ID" value="EPR79384.1"/>
    <property type="molecule type" value="Genomic_DNA"/>
</dbReference>
<dbReference type="CDD" id="cd18787">
    <property type="entry name" value="SF2_C_DEAD"/>
    <property type="match status" value="1"/>
</dbReference>
<dbReference type="GO" id="GO:0003724">
    <property type="term" value="F:RNA helicase activity"/>
    <property type="evidence" value="ECO:0007669"/>
    <property type="project" value="UniProtKB-EC"/>
</dbReference>
<dbReference type="SUPFAM" id="SSF52540">
    <property type="entry name" value="P-loop containing nucleoside triphosphate hydrolases"/>
    <property type="match status" value="1"/>
</dbReference>
<keyword evidence="14" id="KW-1185">Reference proteome</keyword>
<evidence type="ECO:0000259" key="12">
    <source>
        <dbReference type="PROSITE" id="PS51195"/>
    </source>
</evidence>
<dbReference type="OrthoDB" id="10259640at2759"/>
<dbReference type="SMART" id="SM00490">
    <property type="entry name" value="HELICc"/>
    <property type="match status" value="1"/>
</dbReference>
<evidence type="ECO:0000256" key="6">
    <source>
        <dbReference type="PROSITE-ProRule" id="PRU00552"/>
    </source>
</evidence>
<keyword evidence="4 7" id="KW-0067">ATP-binding</keyword>
<evidence type="ECO:0000313" key="13">
    <source>
        <dbReference type="EMBL" id="EPR79384.1"/>
    </source>
</evidence>
<dbReference type="STRING" id="1358809.S7XK02"/>
<feature type="compositionally biased region" description="Basic and acidic residues" evidence="9">
    <location>
        <begin position="450"/>
        <end position="492"/>
    </location>
</feature>
<dbReference type="OMA" id="HCLTMCL"/>
<dbReference type="Pfam" id="PF00271">
    <property type="entry name" value="Helicase_C"/>
    <property type="match status" value="1"/>
</dbReference>
<accession>S7XK02</accession>
<dbReference type="InterPro" id="IPR027417">
    <property type="entry name" value="P-loop_NTPase"/>
</dbReference>
<dbReference type="GO" id="GO:0005524">
    <property type="term" value="F:ATP binding"/>
    <property type="evidence" value="ECO:0007669"/>
    <property type="project" value="UniProtKB-UniRule"/>
</dbReference>
<gene>
    <name evidence="13" type="ORF">SLOPH_155</name>
</gene>
<dbReference type="InterPro" id="IPR044742">
    <property type="entry name" value="DEAD/DEAH_RhlB"/>
</dbReference>
<dbReference type="InterPro" id="IPR014001">
    <property type="entry name" value="Helicase_ATP-bd"/>
</dbReference>
<dbReference type="GO" id="GO:0003723">
    <property type="term" value="F:RNA binding"/>
    <property type="evidence" value="ECO:0007669"/>
    <property type="project" value="UniProtKB-UniRule"/>
</dbReference>
<evidence type="ECO:0000256" key="1">
    <source>
        <dbReference type="ARBA" id="ARBA00022741"/>
    </source>
</evidence>